<evidence type="ECO:0000256" key="10">
    <source>
        <dbReference type="HAMAP-Rule" id="MF_00952"/>
    </source>
</evidence>
<comment type="caution">
    <text evidence="14">The sequence shown here is derived from an EMBL/GenBank/DDBJ whole genome shotgun (WGS) entry which is preliminary data.</text>
</comment>
<dbReference type="Gene3D" id="1.10.460.10">
    <property type="entry name" value="Topoisomerase I, domain 2"/>
    <property type="match status" value="2"/>
</dbReference>
<evidence type="ECO:0000256" key="4">
    <source>
        <dbReference type="ARBA" id="ARBA00022771"/>
    </source>
</evidence>
<dbReference type="InterPro" id="IPR023406">
    <property type="entry name" value="Topo_IA_AS"/>
</dbReference>
<keyword evidence="4" id="KW-0863">Zinc-finger</keyword>
<feature type="domain" description="Toprim" evidence="12">
    <location>
        <begin position="1"/>
        <end position="117"/>
    </location>
</feature>
<evidence type="ECO:0000259" key="12">
    <source>
        <dbReference type="PROSITE" id="PS50880"/>
    </source>
</evidence>
<dbReference type="SUPFAM" id="SSF56712">
    <property type="entry name" value="Prokaryotic type I DNA topoisomerase"/>
    <property type="match status" value="2"/>
</dbReference>
<dbReference type="Pfam" id="PF01131">
    <property type="entry name" value="Topoisom_bac"/>
    <property type="match status" value="2"/>
</dbReference>
<dbReference type="AlphaFoldDB" id="A0A1F4Y577"/>
<dbReference type="Pfam" id="PF13368">
    <property type="entry name" value="Toprim_C_rpt"/>
    <property type="match status" value="2"/>
</dbReference>
<dbReference type="GO" id="GO:0003677">
    <property type="term" value="F:DNA binding"/>
    <property type="evidence" value="ECO:0007669"/>
    <property type="project" value="UniProtKB-KW"/>
</dbReference>
<dbReference type="Pfam" id="PF01751">
    <property type="entry name" value="Toprim"/>
    <property type="match status" value="1"/>
</dbReference>
<feature type="site" description="Interaction with DNA" evidence="10">
    <location>
        <position position="141"/>
    </location>
</feature>
<evidence type="ECO:0000256" key="8">
    <source>
        <dbReference type="ARBA" id="ARBA00023125"/>
    </source>
</evidence>
<dbReference type="PANTHER" id="PTHR42785">
    <property type="entry name" value="DNA TOPOISOMERASE, TYPE IA, CORE"/>
    <property type="match status" value="1"/>
</dbReference>
<dbReference type="Gene3D" id="3.30.65.10">
    <property type="entry name" value="Bacterial Topoisomerase I, domain 1"/>
    <property type="match status" value="1"/>
</dbReference>
<gene>
    <name evidence="10" type="primary">topA</name>
    <name evidence="14" type="ORF">A2419_01670</name>
</gene>
<keyword evidence="5" id="KW-0862">Zinc</keyword>
<organism evidence="14 15">
    <name type="scientific">Candidatus Adlerbacteria bacterium RIFOXYC1_FULL_48_26</name>
    <dbReference type="NCBI Taxonomy" id="1797247"/>
    <lineage>
        <taxon>Bacteria</taxon>
        <taxon>Candidatus Adleribacteriota</taxon>
    </lineage>
</organism>
<dbReference type="SMART" id="SM00436">
    <property type="entry name" value="TOP1Bc"/>
    <property type="match status" value="1"/>
</dbReference>
<dbReference type="InterPro" id="IPR023405">
    <property type="entry name" value="Topo_IA_core_domain"/>
</dbReference>
<dbReference type="GO" id="GO:0005694">
    <property type="term" value="C:chromosome"/>
    <property type="evidence" value="ECO:0007669"/>
    <property type="project" value="InterPro"/>
</dbReference>
<dbReference type="PROSITE" id="PS00396">
    <property type="entry name" value="TOPO_IA_1"/>
    <property type="match status" value="1"/>
</dbReference>
<dbReference type="GO" id="GO:0006265">
    <property type="term" value="P:DNA topological change"/>
    <property type="evidence" value="ECO:0007669"/>
    <property type="project" value="UniProtKB-UniRule"/>
</dbReference>
<comment type="subunit">
    <text evidence="10">Monomer.</text>
</comment>
<comment type="similarity">
    <text evidence="2 10">Belongs to the type IA topoisomerase family.</text>
</comment>
<dbReference type="PROSITE" id="PS52039">
    <property type="entry name" value="TOPO_IA_2"/>
    <property type="match status" value="1"/>
</dbReference>
<dbReference type="EMBL" id="MEXB01000008">
    <property type="protein sequence ID" value="OGC88433.1"/>
    <property type="molecule type" value="Genomic_DNA"/>
</dbReference>
<dbReference type="InterPro" id="IPR003602">
    <property type="entry name" value="Topo_IA_DNA-bd_dom"/>
</dbReference>
<dbReference type="GO" id="GO:0003917">
    <property type="term" value="F:DNA topoisomerase type I (single strand cut, ATP-independent) activity"/>
    <property type="evidence" value="ECO:0007669"/>
    <property type="project" value="UniProtKB-UniRule"/>
</dbReference>
<protein>
    <recommendedName>
        <fullName evidence="10">DNA topoisomerase 1</fullName>
        <ecNumber evidence="10">5.6.2.1</ecNumber>
    </recommendedName>
    <alternativeName>
        <fullName evidence="10">DNA topoisomerase I</fullName>
    </alternativeName>
</protein>
<evidence type="ECO:0000256" key="11">
    <source>
        <dbReference type="SAM" id="MobiDB-lite"/>
    </source>
</evidence>
<dbReference type="Pfam" id="PF01396">
    <property type="entry name" value="Zn_ribbon_Top1"/>
    <property type="match status" value="1"/>
</dbReference>
<evidence type="ECO:0000256" key="3">
    <source>
        <dbReference type="ARBA" id="ARBA00022723"/>
    </source>
</evidence>
<evidence type="ECO:0000256" key="6">
    <source>
        <dbReference type="ARBA" id="ARBA00022842"/>
    </source>
</evidence>
<dbReference type="PANTHER" id="PTHR42785:SF1">
    <property type="entry name" value="DNA TOPOISOMERASE"/>
    <property type="match status" value="1"/>
</dbReference>
<dbReference type="InterPro" id="IPR013824">
    <property type="entry name" value="Topo_IA_cen_sub1"/>
</dbReference>
<keyword evidence="8 10" id="KW-0238">DNA-binding</keyword>
<dbReference type="STRING" id="1797247.A2419_01670"/>
<keyword evidence="3" id="KW-0479">Metal-binding</keyword>
<evidence type="ECO:0000256" key="2">
    <source>
        <dbReference type="ARBA" id="ARBA00009446"/>
    </source>
</evidence>
<evidence type="ECO:0000259" key="13">
    <source>
        <dbReference type="PROSITE" id="PS52039"/>
    </source>
</evidence>
<proteinExistence type="inferred from homology"/>
<dbReference type="Gene3D" id="1.10.290.10">
    <property type="entry name" value="Topoisomerase I, domain 4"/>
    <property type="match status" value="1"/>
</dbReference>
<dbReference type="InterPro" id="IPR025589">
    <property type="entry name" value="Toprim_C_rpt"/>
</dbReference>
<name>A0A1F4Y577_9BACT</name>
<dbReference type="InterPro" id="IPR013825">
    <property type="entry name" value="Topo_IA_cen_sub2"/>
</dbReference>
<evidence type="ECO:0000256" key="5">
    <source>
        <dbReference type="ARBA" id="ARBA00022833"/>
    </source>
</evidence>
<feature type="site" description="Interaction with DNA" evidence="10">
    <location>
        <position position="157"/>
    </location>
</feature>
<accession>A0A1F4Y577</accession>
<dbReference type="Gene3D" id="2.70.20.10">
    <property type="entry name" value="Topoisomerase I, domain 3"/>
    <property type="match status" value="2"/>
</dbReference>
<keyword evidence="6" id="KW-0460">Magnesium</keyword>
<dbReference type="InterPro" id="IPR013498">
    <property type="entry name" value="Topo_IA_Znf"/>
</dbReference>
<evidence type="ECO:0000256" key="9">
    <source>
        <dbReference type="ARBA" id="ARBA00023235"/>
    </source>
</evidence>
<reference evidence="14 15" key="1">
    <citation type="journal article" date="2016" name="Nat. Commun.">
        <title>Thousands of microbial genomes shed light on interconnected biogeochemical processes in an aquifer system.</title>
        <authorList>
            <person name="Anantharaman K."/>
            <person name="Brown C.T."/>
            <person name="Hug L.A."/>
            <person name="Sharon I."/>
            <person name="Castelle C.J."/>
            <person name="Probst A.J."/>
            <person name="Thomas B.C."/>
            <person name="Singh A."/>
            <person name="Wilkins M.J."/>
            <person name="Karaoz U."/>
            <person name="Brodie E.L."/>
            <person name="Williams K.H."/>
            <person name="Hubbard S.S."/>
            <person name="Banfield J.F."/>
        </authorList>
    </citation>
    <scope>NUCLEOTIDE SEQUENCE [LARGE SCALE GENOMIC DNA]</scope>
</reference>
<dbReference type="InterPro" id="IPR000380">
    <property type="entry name" value="Topo_IA"/>
</dbReference>
<feature type="domain" description="Topo IA-type catalytic" evidence="13">
    <location>
        <begin position="131"/>
        <end position="593"/>
    </location>
</feature>
<evidence type="ECO:0000313" key="15">
    <source>
        <dbReference type="Proteomes" id="UP000176568"/>
    </source>
</evidence>
<feature type="region of interest" description="Interaction with DNA" evidence="10">
    <location>
        <begin position="165"/>
        <end position="170"/>
    </location>
</feature>
<feature type="site" description="Interaction with DNA" evidence="10">
    <location>
        <position position="524"/>
    </location>
</feature>
<evidence type="ECO:0000256" key="7">
    <source>
        <dbReference type="ARBA" id="ARBA00023029"/>
    </source>
</evidence>
<dbReference type="CDD" id="cd03363">
    <property type="entry name" value="TOPRIM_TopoIA_TopoI"/>
    <property type="match status" value="1"/>
</dbReference>
<keyword evidence="7 10" id="KW-0799">Topoisomerase</keyword>
<dbReference type="InterPro" id="IPR005733">
    <property type="entry name" value="TopoI_bac-type"/>
</dbReference>
<dbReference type="GO" id="GO:0008270">
    <property type="term" value="F:zinc ion binding"/>
    <property type="evidence" value="ECO:0007669"/>
    <property type="project" value="UniProtKB-KW"/>
</dbReference>
<dbReference type="InterPro" id="IPR034149">
    <property type="entry name" value="TOPRIM_TopoI"/>
</dbReference>
<feature type="site" description="Interaction with DNA" evidence="10">
    <location>
        <position position="150"/>
    </location>
</feature>
<feature type="site" description="Interaction with DNA" evidence="10">
    <location>
        <position position="142"/>
    </location>
</feature>
<dbReference type="NCBIfam" id="TIGR01051">
    <property type="entry name" value="topA_bact"/>
    <property type="match status" value="1"/>
</dbReference>
<dbReference type="EC" id="5.6.2.1" evidence="10"/>
<dbReference type="InterPro" id="IPR013826">
    <property type="entry name" value="Topo_IA_cen_sub3"/>
</dbReference>
<dbReference type="InterPro" id="IPR003601">
    <property type="entry name" value="Topo_IA_2"/>
</dbReference>
<dbReference type="Proteomes" id="UP000176568">
    <property type="component" value="Unassembled WGS sequence"/>
</dbReference>
<feature type="site" description="Interaction with DNA" evidence="10">
    <location>
        <position position="36"/>
    </location>
</feature>
<dbReference type="PRINTS" id="PR00417">
    <property type="entry name" value="PRTPISMRASEI"/>
</dbReference>
<feature type="compositionally biased region" description="Basic residues" evidence="11">
    <location>
        <begin position="691"/>
        <end position="701"/>
    </location>
</feature>
<feature type="site" description="Interaction with DNA" evidence="10">
    <location>
        <position position="288"/>
    </location>
</feature>
<comment type="catalytic activity">
    <reaction evidence="1 10">
        <text>ATP-independent breakage of single-stranded DNA, followed by passage and rejoining.</text>
        <dbReference type="EC" id="5.6.2.1"/>
    </reaction>
</comment>
<feature type="active site" description="O-(5'-phospho-DNA)-tyrosine intermediate" evidence="10">
    <location>
        <position position="286"/>
    </location>
</feature>
<dbReference type="InterPro" id="IPR013497">
    <property type="entry name" value="Topo_IA_cen"/>
</dbReference>
<feature type="region of interest" description="Disordered" evidence="11">
    <location>
        <begin position="685"/>
        <end position="706"/>
    </location>
</feature>
<keyword evidence="9 10" id="KW-0413">Isomerase</keyword>
<evidence type="ECO:0000313" key="14">
    <source>
        <dbReference type="EMBL" id="OGC88433.1"/>
    </source>
</evidence>
<dbReference type="HAMAP" id="MF_00952">
    <property type="entry name" value="Topoisom_1_prok"/>
    <property type="match status" value="1"/>
</dbReference>
<dbReference type="InterPro" id="IPR006171">
    <property type="entry name" value="TOPRIM_dom"/>
</dbReference>
<comment type="function">
    <text evidence="10">Releases the supercoiling and torsional tension of DNA, which is introduced during the DNA replication and transcription, by transiently cleaving and rejoining one strand of the DNA duplex. Introduces a single-strand break via transesterification at a target site in duplex DNA. The scissile phosphodiester is attacked by the catalytic tyrosine of the enzyme, resulting in the formation of a DNA-(5'-phosphotyrosyl)-enzyme intermediate and the expulsion of a 3'-OH DNA strand. The free DNA strand then undergoes passage around the unbroken strand, thus removing DNA supercoils. Finally, in the religation step, the DNA 3'-OH attacks the covalent intermediate to expel the active-site tyrosine and restore the DNA phosphodiester backbone.</text>
</comment>
<dbReference type="InterPro" id="IPR028612">
    <property type="entry name" value="Topoisom_1_IA"/>
</dbReference>
<dbReference type="CDD" id="cd00186">
    <property type="entry name" value="TOP1Ac"/>
    <property type="match status" value="1"/>
</dbReference>
<dbReference type="Gene3D" id="3.40.50.140">
    <property type="match status" value="1"/>
</dbReference>
<sequence length="793" mass="88232">MKLVIVESPAKAKTIEKYLKEVDAAGDFVVRASVGHVRDLPKNNKKAIDIEAGFVPHYEVVPGKQEVISDLKALAKKAKEVILATDPDREGEAIAWHIQEELGLKKAERIVFHEITKEAIQEALEHPRLIDENLRQAQEARRVLDRLVGYDLSGLIWKKVRYGLSAGRVQSPALRILMEREREIRKFIPQTFYVVSADTDTKKKEGLSLTANRELGDKEDADKVIALVTKEGLTVAGVTETEAKRSTRAPFTTSTLQQAASSRLGFSPANTMRIAQKLYEAGHITYMRTDSTNLGKPAQAAILKQIEKKYGADYAVPHVFTAKSKNAQEAHEAVRPTHVEKESLGSTPEQKRLYELIWARTVASQMADAKILRTRITAKPDTAIVAYEKAHVESHTGDDEVQETEGQSDFVTYALKFGGSEQNPAAEPKTDAEGSAQTFLFVANGSRVMFDGWLRADPAARGEDVELPEVKEGETLKVKEVRADEKQTTPPQRYTEAGLIKELEKRGIGRPSTYASIMRTLEVRGYVTKEGRALTPTDTGDVVSTFLEDNFPTYISDTFTAEMEDELDDIAQGKREYVKTLKDFYTPFLKEVKIKDKEAGKITDLGPAPEEFTCPICSSSMVFKLSRQGKFMSCSRFPDCMGARTELGEVISNDPAKPIGMHPETGLPIYILSGRFGPYVQMGEMPTGKGSTKKAKPKRASIPKEKDPATLTVEEAVHYLALPRLLGQHPDTGIDIVANTGRFGPYIAHLTKPKADFRSIKKESPYDITFERALEILKEEKKRRGFRAKAKTE</sequence>
<dbReference type="SMART" id="SM00493">
    <property type="entry name" value="TOPRIM"/>
    <property type="match status" value="1"/>
</dbReference>
<dbReference type="PROSITE" id="PS50880">
    <property type="entry name" value="TOPRIM"/>
    <property type="match status" value="1"/>
</dbReference>
<feature type="site" description="Interaction with DNA" evidence="10">
    <location>
        <position position="145"/>
    </location>
</feature>
<dbReference type="SMART" id="SM00437">
    <property type="entry name" value="TOP1Ac"/>
    <property type="match status" value="1"/>
</dbReference>
<evidence type="ECO:0000256" key="1">
    <source>
        <dbReference type="ARBA" id="ARBA00000213"/>
    </source>
</evidence>